<dbReference type="GO" id="GO:0008623">
    <property type="term" value="C:CHRAC"/>
    <property type="evidence" value="ECO:0007669"/>
    <property type="project" value="TreeGrafter"/>
</dbReference>
<organism evidence="5 6">
    <name type="scientific">Rhizoctonia solani</name>
    <dbReference type="NCBI Taxonomy" id="456999"/>
    <lineage>
        <taxon>Eukaryota</taxon>
        <taxon>Fungi</taxon>
        <taxon>Dikarya</taxon>
        <taxon>Basidiomycota</taxon>
        <taxon>Agaricomycotina</taxon>
        <taxon>Agaricomycetes</taxon>
        <taxon>Cantharellales</taxon>
        <taxon>Ceratobasidiaceae</taxon>
        <taxon>Rhizoctonia</taxon>
    </lineage>
</organism>
<evidence type="ECO:0000259" key="4">
    <source>
        <dbReference type="Pfam" id="PF00808"/>
    </source>
</evidence>
<feature type="compositionally biased region" description="Polar residues" evidence="3">
    <location>
        <begin position="173"/>
        <end position="184"/>
    </location>
</feature>
<name>A0A8H3HW07_9AGAM</name>
<keyword evidence="2" id="KW-0539">Nucleus</keyword>
<dbReference type="OrthoDB" id="418791at2759"/>
<evidence type="ECO:0000256" key="1">
    <source>
        <dbReference type="ARBA" id="ARBA00004123"/>
    </source>
</evidence>
<feature type="compositionally biased region" description="Polar residues" evidence="3">
    <location>
        <begin position="149"/>
        <end position="162"/>
    </location>
</feature>
<comment type="caution">
    <text evidence="5">The sequence shown here is derived from an EMBL/GenBank/DDBJ whole genome shotgun (WGS) entry which is preliminary data.</text>
</comment>
<dbReference type="PANTHER" id="PTHR10252:SF54">
    <property type="entry name" value="CHROMATIN ACCESSIBILITY COMPLEX PROTEIN 1"/>
    <property type="match status" value="1"/>
</dbReference>
<reference evidence="5" key="1">
    <citation type="submission" date="2021-01" db="EMBL/GenBank/DDBJ databases">
        <authorList>
            <person name="Kaushik A."/>
        </authorList>
    </citation>
    <scope>NUCLEOTIDE SEQUENCE</scope>
    <source>
        <strain evidence="5">AG2-2IIIB</strain>
    </source>
</reference>
<feature type="region of interest" description="Disordered" evidence="3">
    <location>
        <begin position="1"/>
        <end position="50"/>
    </location>
</feature>
<accession>A0A8H3HW07</accession>
<protein>
    <recommendedName>
        <fullName evidence="4">Transcription factor CBF/NF-Y/archaeal histone domain-containing protein</fullName>
    </recommendedName>
</protein>
<dbReference type="SUPFAM" id="SSF47113">
    <property type="entry name" value="Histone-fold"/>
    <property type="match status" value="1"/>
</dbReference>
<dbReference type="InterPro" id="IPR003958">
    <property type="entry name" value="CBFA_NFYB_domain"/>
</dbReference>
<evidence type="ECO:0000313" key="6">
    <source>
        <dbReference type="Proteomes" id="UP000663843"/>
    </source>
</evidence>
<dbReference type="InterPro" id="IPR009072">
    <property type="entry name" value="Histone-fold"/>
</dbReference>
<evidence type="ECO:0000256" key="3">
    <source>
        <dbReference type="SAM" id="MobiDB-lite"/>
    </source>
</evidence>
<dbReference type="AlphaFoldDB" id="A0A8H3HW07"/>
<feature type="compositionally biased region" description="Basic and acidic residues" evidence="3">
    <location>
        <begin position="190"/>
        <end position="199"/>
    </location>
</feature>
<dbReference type="GO" id="GO:0006261">
    <property type="term" value="P:DNA-templated DNA replication"/>
    <property type="evidence" value="ECO:0007669"/>
    <property type="project" value="TreeGrafter"/>
</dbReference>
<feature type="domain" description="Transcription factor CBF/NF-Y/archaeal histone" evidence="4">
    <location>
        <begin position="51"/>
        <end position="114"/>
    </location>
</feature>
<evidence type="ECO:0000313" key="5">
    <source>
        <dbReference type="EMBL" id="CAE6542511.1"/>
    </source>
</evidence>
<proteinExistence type="predicted"/>
<dbReference type="EMBL" id="CAJMWT010010582">
    <property type="protein sequence ID" value="CAE6542511.1"/>
    <property type="molecule type" value="Genomic_DNA"/>
</dbReference>
<feature type="compositionally biased region" description="Low complexity" evidence="3">
    <location>
        <begin position="22"/>
        <end position="32"/>
    </location>
</feature>
<dbReference type="GO" id="GO:0046982">
    <property type="term" value="F:protein heterodimerization activity"/>
    <property type="evidence" value="ECO:0007669"/>
    <property type="project" value="InterPro"/>
</dbReference>
<comment type="subcellular location">
    <subcellularLocation>
        <location evidence="1">Nucleus</location>
    </subcellularLocation>
</comment>
<dbReference type="PANTHER" id="PTHR10252">
    <property type="entry name" value="HISTONE-LIKE TRANSCRIPTION FACTOR CCAAT-RELATED"/>
    <property type="match status" value="1"/>
</dbReference>
<sequence>MEVEPTNPELISAVPPHPQQQPQPQAQAQVVPNEKQPKPKPAAPELGESVLPMARVQKIMRADKELPNVTKEAVHTISVATQEEFIRRLSSAAFTQADREKRSMIQYRDVALAVKRTPELHFLEEMIPTAISAPQALAQHKLKLAERNSAPTAASTPTNGSTARKPKPANGKNKPTTGPSTEGTATPDVIDERNEMDLS</sequence>
<dbReference type="Gene3D" id="1.10.20.10">
    <property type="entry name" value="Histone, subunit A"/>
    <property type="match status" value="1"/>
</dbReference>
<dbReference type="Pfam" id="PF00808">
    <property type="entry name" value="CBFD_NFYB_HMF"/>
    <property type="match status" value="1"/>
</dbReference>
<feature type="region of interest" description="Disordered" evidence="3">
    <location>
        <begin position="147"/>
        <end position="199"/>
    </location>
</feature>
<gene>
    <name evidence="5" type="ORF">RDB_LOCUS200696</name>
</gene>
<dbReference type="CDD" id="cd23645">
    <property type="entry name" value="HFD_Dpb3-like"/>
    <property type="match status" value="1"/>
</dbReference>
<evidence type="ECO:0000256" key="2">
    <source>
        <dbReference type="ARBA" id="ARBA00023242"/>
    </source>
</evidence>
<dbReference type="Proteomes" id="UP000663843">
    <property type="component" value="Unassembled WGS sequence"/>
</dbReference>
<dbReference type="InterPro" id="IPR050568">
    <property type="entry name" value="Transcr_DNA_Rep_Reg"/>
</dbReference>